<evidence type="ECO:0000256" key="2">
    <source>
        <dbReference type="ARBA" id="ARBA00009127"/>
    </source>
</evidence>
<dbReference type="Pfam" id="PF03022">
    <property type="entry name" value="MRJP"/>
    <property type="match status" value="1"/>
</dbReference>
<evidence type="ECO:0000256" key="4">
    <source>
        <dbReference type="ARBA" id="ARBA00022729"/>
    </source>
</evidence>
<comment type="caution">
    <text evidence="5">The sequence shown here is derived from an EMBL/GenBank/DDBJ whole genome shotgun (WGS) entry which is preliminary data.</text>
</comment>
<keyword evidence="4" id="KW-0732">Signal</keyword>
<dbReference type="Gene3D" id="2.120.10.30">
    <property type="entry name" value="TolB, C-terminal domain"/>
    <property type="match status" value="1"/>
</dbReference>
<keyword evidence="3" id="KW-0964">Secreted</keyword>
<dbReference type="SUPFAM" id="SSF75011">
    <property type="entry name" value="3-carboxy-cis,cis-mucoante lactonizing enzyme"/>
    <property type="match status" value="1"/>
</dbReference>
<dbReference type="InterPro" id="IPR017996">
    <property type="entry name" value="MRJP/yellow-related"/>
</dbReference>
<proteinExistence type="inferred from homology"/>
<name>A0A6V7H4G9_9HYME</name>
<comment type="subcellular location">
    <subcellularLocation>
        <location evidence="1">Secreted</location>
    </subcellularLocation>
</comment>
<protein>
    <submittedName>
        <fullName evidence="5">Uncharacterized protein</fullName>
    </submittedName>
</protein>
<accession>A0A6V7H4G9</accession>
<dbReference type="EMBL" id="CAJDYZ010006085">
    <property type="protein sequence ID" value="CAD1473037.1"/>
    <property type="molecule type" value="Genomic_DNA"/>
</dbReference>
<gene>
    <name evidence="5" type="ORF">MHI_LOCUS349862</name>
</gene>
<dbReference type="GO" id="GO:0005576">
    <property type="term" value="C:extracellular region"/>
    <property type="evidence" value="ECO:0007669"/>
    <property type="project" value="UniProtKB-SubCell"/>
</dbReference>
<dbReference type="InterPro" id="IPR011042">
    <property type="entry name" value="6-blade_b-propeller_TolB-like"/>
</dbReference>
<evidence type="ECO:0000256" key="3">
    <source>
        <dbReference type="ARBA" id="ARBA00022525"/>
    </source>
</evidence>
<sequence>MFLEVEQGHSKFPPVHFTVSGKVAYTVLVNARMATRRADVVNSGKTDCPWMCIVFLTEAKLRSPSDLRHCLNHCQRNGRMRCLLCVGFCLTILTTEILLFSNGKPLLPKPLVLSGLSLDWPCQSTKNIYEASGRYISRNVIATRAQIFDGQAILALPRYKPGVPFTLGALSLKSHSCEPKITPFPCWAIQEEGNCQALQSAVDIVLDIQDILWVLDVGIVNTLEQPVRRCPPKVVGINAKSGKVVKVIDLSSLVDVASRLQYMAVDYAEDGQVYVYISDAGTGAIIVYNVTTDEGYRVILPSAVASGTDKPDALYLALVRRKSCGSTVLYFTYLGSNRMFAIKAVNLRTGNANGSIVDIGRKRNKIVVLGTDNGSAIFFRLKGDSNIYMWNTDTPFVQDNFLLVEKAGECRLPTAVVPGYKDLMWVVESNFQDYIENSVSCSGPSMAIHPLLNSCS</sequence>
<evidence type="ECO:0000256" key="1">
    <source>
        <dbReference type="ARBA" id="ARBA00004613"/>
    </source>
</evidence>
<dbReference type="OrthoDB" id="6583604at2759"/>
<dbReference type="PANTHER" id="PTHR10009">
    <property type="entry name" value="PROTEIN YELLOW-RELATED"/>
    <property type="match status" value="1"/>
</dbReference>
<dbReference type="Proteomes" id="UP000752696">
    <property type="component" value="Unassembled WGS sequence"/>
</dbReference>
<comment type="similarity">
    <text evidence="2">Belongs to the major royal jelly protein family.</text>
</comment>
<dbReference type="AlphaFoldDB" id="A0A6V7H4G9"/>
<organism evidence="5 6">
    <name type="scientific">Heterotrigona itama</name>
    <dbReference type="NCBI Taxonomy" id="395501"/>
    <lineage>
        <taxon>Eukaryota</taxon>
        <taxon>Metazoa</taxon>
        <taxon>Ecdysozoa</taxon>
        <taxon>Arthropoda</taxon>
        <taxon>Hexapoda</taxon>
        <taxon>Insecta</taxon>
        <taxon>Pterygota</taxon>
        <taxon>Neoptera</taxon>
        <taxon>Endopterygota</taxon>
        <taxon>Hymenoptera</taxon>
        <taxon>Apocrita</taxon>
        <taxon>Aculeata</taxon>
        <taxon>Apoidea</taxon>
        <taxon>Anthophila</taxon>
        <taxon>Apidae</taxon>
        <taxon>Heterotrigona</taxon>
    </lineage>
</organism>
<keyword evidence="6" id="KW-1185">Reference proteome</keyword>
<evidence type="ECO:0000313" key="5">
    <source>
        <dbReference type="EMBL" id="CAD1473037.1"/>
    </source>
</evidence>
<reference evidence="5" key="1">
    <citation type="submission" date="2020-07" db="EMBL/GenBank/DDBJ databases">
        <authorList>
            <person name="Nazaruddin N."/>
        </authorList>
    </citation>
    <scope>NUCLEOTIDE SEQUENCE</scope>
</reference>
<evidence type="ECO:0000313" key="6">
    <source>
        <dbReference type="Proteomes" id="UP000752696"/>
    </source>
</evidence>
<dbReference type="PANTHER" id="PTHR10009:SF6">
    <property type="entry name" value="FI16876P1"/>
    <property type="match status" value="1"/>
</dbReference>
<feature type="non-terminal residue" evidence="5">
    <location>
        <position position="456"/>
    </location>
</feature>